<proteinExistence type="inferred from homology"/>
<evidence type="ECO:0000256" key="6">
    <source>
        <dbReference type="ARBA" id="ARBA00022691"/>
    </source>
</evidence>
<dbReference type="PANTHER" id="PTHR13090:SF1">
    <property type="entry name" value="ARGININE-HYDROXYLASE NDUFAF5, MITOCHONDRIAL"/>
    <property type="match status" value="1"/>
</dbReference>
<feature type="domain" description="Methyltransferase type 11" evidence="9">
    <location>
        <begin position="54"/>
        <end position="144"/>
    </location>
</feature>
<evidence type="ECO:0000256" key="7">
    <source>
        <dbReference type="ARBA" id="ARBA00022756"/>
    </source>
</evidence>
<dbReference type="UniPathway" id="UPA00078"/>
<evidence type="ECO:0000256" key="8">
    <source>
        <dbReference type="HAMAP-Rule" id="MF_00835"/>
    </source>
</evidence>
<comment type="similarity">
    <text evidence="8">Belongs to the methyltransferase superfamily.</text>
</comment>
<dbReference type="InterPro" id="IPR029063">
    <property type="entry name" value="SAM-dependent_MTases_sf"/>
</dbReference>
<dbReference type="SUPFAM" id="SSF53335">
    <property type="entry name" value="S-adenosyl-L-methionine-dependent methyltransferases"/>
    <property type="match status" value="1"/>
</dbReference>
<evidence type="ECO:0000256" key="3">
    <source>
        <dbReference type="ARBA" id="ARBA00012327"/>
    </source>
</evidence>
<evidence type="ECO:0000313" key="11">
    <source>
        <dbReference type="Proteomes" id="UP000199035"/>
    </source>
</evidence>
<evidence type="ECO:0000256" key="1">
    <source>
        <dbReference type="ARBA" id="ARBA00000852"/>
    </source>
</evidence>
<comment type="catalytic activity">
    <reaction evidence="1 8">
        <text>malonyl-[ACP] + S-adenosyl-L-methionine = malonyl-[ACP] methyl ester + S-adenosyl-L-homocysteine</text>
        <dbReference type="Rhea" id="RHEA:17105"/>
        <dbReference type="Rhea" id="RHEA-COMP:9623"/>
        <dbReference type="Rhea" id="RHEA-COMP:9954"/>
        <dbReference type="ChEBI" id="CHEBI:57856"/>
        <dbReference type="ChEBI" id="CHEBI:59789"/>
        <dbReference type="ChEBI" id="CHEBI:78449"/>
        <dbReference type="ChEBI" id="CHEBI:78845"/>
        <dbReference type="EC" id="2.1.1.197"/>
    </reaction>
</comment>
<keyword evidence="5 8" id="KW-0808">Transferase</keyword>
<dbReference type="GO" id="GO:0010340">
    <property type="term" value="F:carboxyl-O-methyltransferase activity"/>
    <property type="evidence" value="ECO:0007669"/>
    <property type="project" value="UniProtKB-UniRule"/>
</dbReference>
<dbReference type="NCBIfam" id="TIGR02072">
    <property type="entry name" value="BioC"/>
    <property type="match status" value="1"/>
</dbReference>
<dbReference type="InterPro" id="IPR013216">
    <property type="entry name" value="Methyltransf_11"/>
</dbReference>
<dbReference type="RefSeq" id="WP_092692276.1">
    <property type="nucleotide sequence ID" value="NZ_FNPK01000026.1"/>
</dbReference>
<organism evidence="10 11">
    <name type="scientific">Acinetobacter kyonggiensis</name>
    <dbReference type="NCBI Taxonomy" id="595670"/>
    <lineage>
        <taxon>Bacteria</taxon>
        <taxon>Pseudomonadati</taxon>
        <taxon>Pseudomonadota</taxon>
        <taxon>Gammaproteobacteria</taxon>
        <taxon>Moraxellales</taxon>
        <taxon>Moraxellaceae</taxon>
        <taxon>Acinetobacter</taxon>
    </lineage>
</organism>
<dbReference type="GO" id="GO:0008757">
    <property type="term" value="F:S-adenosylmethionine-dependent methyltransferase activity"/>
    <property type="evidence" value="ECO:0007669"/>
    <property type="project" value="InterPro"/>
</dbReference>
<sequence length="259" mass="29812">MKNLNIDKAQVAQRFEKAGQSYTQHAVVQKQICQHLVQLMQNYLPKTKLDRVFEIGCGSGNLSHLLMQNFQFNQLILNDLYSEVQQHFSESKQLQWLIGDIEQLQFPQDLDLIVSSSALQWMVDLDAIFNQCSDALMGEGYFCFSTFGQQNLKEIKALTGQGLDYLSLDTIQEKLLVQGFDIIHLSENIETLAFEHPKHVLQHLKATGVTATASKHRWTKQSLQQFYLDYQQFSNVDSLGQITYCLSYHPIYCIARRKP</sequence>
<protein>
    <recommendedName>
        <fullName evidence="3 8">Malonyl-[acyl-carrier protein] O-methyltransferase</fullName>
        <shortName evidence="8">Malonyl-ACP O-methyltransferase</shortName>
        <ecNumber evidence="3 8">2.1.1.197</ecNumber>
    </recommendedName>
    <alternativeName>
        <fullName evidence="8">Biotin synthesis protein BioC</fullName>
    </alternativeName>
</protein>
<dbReference type="GO" id="GO:0032259">
    <property type="term" value="P:methylation"/>
    <property type="evidence" value="ECO:0007669"/>
    <property type="project" value="UniProtKB-KW"/>
</dbReference>
<accession>A0A1H3MGN6</accession>
<evidence type="ECO:0000256" key="2">
    <source>
        <dbReference type="ARBA" id="ARBA00004746"/>
    </source>
</evidence>
<comment type="function">
    <text evidence="8">Converts the free carboxyl group of a malonyl-thioester to its methyl ester by transfer of a methyl group from S-adenosyl-L-methionine (SAM). It allows to synthesize pimeloyl-ACP via the fatty acid synthetic pathway.</text>
</comment>
<evidence type="ECO:0000256" key="4">
    <source>
        <dbReference type="ARBA" id="ARBA00022603"/>
    </source>
</evidence>
<keyword evidence="11" id="KW-1185">Reference proteome</keyword>
<reference evidence="11" key="1">
    <citation type="submission" date="2016-10" db="EMBL/GenBank/DDBJ databases">
        <authorList>
            <person name="Varghese N."/>
            <person name="Submissions S."/>
        </authorList>
    </citation>
    <scope>NUCLEOTIDE SEQUENCE [LARGE SCALE GENOMIC DNA]</scope>
    <source>
        <strain evidence="11">ANC 5109</strain>
    </source>
</reference>
<evidence type="ECO:0000259" key="9">
    <source>
        <dbReference type="Pfam" id="PF08241"/>
    </source>
</evidence>
<dbReference type="Pfam" id="PF08241">
    <property type="entry name" value="Methyltransf_11"/>
    <property type="match status" value="1"/>
</dbReference>
<dbReference type="AlphaFoldDB" id="A0A1H3MGN6"/>
<dbReference type="Proteomes" id="UP000199035">
    <property type="component" value="Unassembled WGS sequence"/>
</dbReference>
<keyword evidence="4 8" id="KW-0489">Methyltransferase</keyword>
<comment type="pathway">
    <text evidence="2 8">Cofactor biosynthesis; biotin biosynthesis.</text>
</comment>
<dbReference type="GO" id="GO:0102130">
    <property type="term" value="F:malonyl-CoA methyltransferase activity"/>
    <property type="evidence" value="ECO:0007669"/>
    <property type="project" value="UniProtKB-EC"/>
</dbReference>
<dbReference type="Gene3D" id="3.40.50.150">
    <property type="entry name" value="Vaccinia Virus protein VP39"/>
    <property type="match status" value="1"/>
</dbReference>
<dbReference type="STRING" id="595670.SAMN05421643_12633"/>
<evidence type="ECO:0000313" key="10">
    <source>
        <dbReference type="EMBL" id="SDY75329.1"/>
    </source>
</evidence>
<dbReference type="PANTHER" id="PTHR13090">
    <property type="entry name" value="ARGININE-HYDROXYLASE NDUFAF5, MITOCHONDRIAL"/>
    <property type="match status" value="1"/>
</dbReference>
<dbReference type="CDD" id="cd02440">
    <property type="entry name" value="AdoMet_MTases"/>
    <property type="match status" value="1"/>
</dbReference>
<dbReference type="EC" id="2.1.1.197" evidence="3 8"/>
<evidence type="ECO:0000256" key="5">
    <source>
        <dbReference type="ARBA" id="ARBA00022679"/>
    </source>
</evidence>
<keyword evidence="6 8" id="KW-0949">S-adenosyl-L-methionine</keyword>
<gene>
    <name evidence="8" type="primary">bioC</name>
    <name evidence="10" type="ORF">SAMN05421643_12633</name>
</gene>
<keyword evidence="7 8" id="KW-0093">Biotin biosynthesis</keyword>
<dbReference type="EMBL" id="FNPK01000026">
    <property type="protein sequence ID" value="SDY75329.1"/>
    <property type="molecule type" value="Genomic_DNA"/>
</dbReference>
<dbReference type="GO" id="GO:0009102">
    <property type="term" value="P:biotin biosynthetic process"/>
    <property type="evidence" value="ECO:0007669"/>
    <property type="project" value="UniProtKB-UniRule"/>
</dbReference>
<dbReference type="InterPro" id="IPR050602">
    <property type="entry name" value="Malonyl-ACP_OMT"/>
</dbReference>
<dbReference type="InterPro" id="IPR011814">
    <property type="entry name" value="BioC"/>
</dbReference>
<name>A0A1H3MGN6_9GAMM</name>
<dbReference type="HAMAP" id="MF_00835">
    <property type="entry name" value="BioC"/>
    <property type="match status" value="1"/>
</dbReference>